<evidence type="ECO:0000313" key="8">
    <source>
        <dbReference type="EMBL" id="KAB5592123.1"/>
    </source>
</evidence>
<dbReference type="Gene3D" id="4.10.240.10">
    <property type="entry name" value="Zn(2)-C6 fungal-type DNA-binding domain"/>
    <property type="match status" value="1"/>
</dbReference>
<keyword evidence="9" id="KW-1185">Reference proteome</keyword>
<dbReference type="CDD" id="cd00067">
    <property type="entry name" value="GAL4"/>
    <property type="match status" value="1"/>
</dbReference>
<dbReference type="PROSITE" id="PS50048">
    <property type="entry name" value="ZN2_CY6_FUNGAL_2"/>
    <property type="match status" value="1"/>
</dbReference>
<dbReference type="EMBL" id="SSOP01000076">
    <property type="protein sequence ID" value="KAB5592123.1"/>
    <property type="molecule type" value="Genomic_DNA"/>
</dbReference>
<dbReference type="AlphaFoldDB" id="A0A5N5QKQ8"/>
<comment type="caution">
    <text evidence="8">The sequence shown here is derived from an EMBL/GenBank/DDBJ whole genome shotgun (WGS) entry which is preliminary data.</text>
</comment>
<evidence type="ECO:0000256" key="3">
    <source>
        <dbReference type="ARBA" id="ARBA00023015"/>
    </source>
</evidence>
<accession>A0A5N5QKQ8</accession>
<evidence type="ECO:0000256" key="2">
    <source>
        <dbReference type="ARBA" id="ARBA00022723"/>
    </source>
</evidence>
<evidence type="ECO:0000256" key="4">
    <source>
        <dbReference type="ARBA" id="ARBA00023163"/>
    </source>
</evidence>
<dbReference type="PANTHER" id="PTHR47338">
    <property type="entry name" value="ZN(II)2CYS6 TRANSCRIPTION FACTOR (EUROFUNG)-RELATED"/>
    <property type="match status" value="1"/>
</dbReference>
<dbReference type="InterPro" id="IPR050815">
    <property type="entry name" value="TF_fung"/>
</dbReference>
<keyword evidence="2" id="KW-0479">Metal-binding</keyword>
<comment type="subcellular location">
    <subcellularLocation>
        <location evidence="1">Nucleus</location>
    </subcellularLocation>
</comment>
<dbReference type="InterPro" id="IPR001138">
    <property type="entry name" value="Zn2Cys6_DnaBD"/>
</dbReference>
<protein>
    <submittedName>
        <fullName evidence="8">GAL4-like zn(II)2Cys6 protein</fullName>
    </submittedName>
</protein>
<dbReference type="GO" id="GO:0008270">
    <property type="term" value="F:zinc ion binding"/>
    <property type="evidence" value="ECO:0007669"/>
    <property type="project" value="InterPro"/>
</dbReference>
<name>A0A5N5QKQ8_9AGAM</name>
<gene>
    <name evidence="8" type="ORF">CTheo_4444</name>
</gene>
<organism evidence="8 9">
    <name type="scientific">Ceratobasidium theobromae</name>
    <dbReference type="NCBI Taxonomy" id="1582974"/>
    <lineage>
        <taxon>Eukaryota</taxon>
        <taxon>Fungi</taxon>
        <taxon>Dikarya</taxon>
        <taxon>Basidiomycota</taxon>
        <taxon>Agaricomycotina</taxon>
        <taxon>Agaricomycetes</taxon>
        <taxon>Cantharellales</taxon>
        <taxon>Ceratobasidiaceae</taxon>
        <taxon>Ceratobasidium</taxon>
    </lineage>
</organism>
<dbReference type="SMART" id="SM00066">
    <property type="entry name" value="GAL4"/>
    <property type="match status" value="1"/>
</dbReference>
<dbReference type="CDD" id="cd12148">
    <property type="entry name" value="fungal_TF_MHR"/>
    <property type="match status" value="1"/>
</dbReference>
<reference evidence="8 9" key="1">
    <citation type="journal article" date="2019" name="Fungal Biol. Biotechnol.">
        <title>Draft genome sequence of fastidious pathogen Ceratobasidium theobromae, which causes vascular-streak dieback in Theobroma cacao.</title>
        <authorList>
            <person name="Ali S.S."/>
            <person name="Asman A."/>
            <person name="Shao J."/>
            <person name="Firmansyah A.P."/>
            <person name="Susilo A.W."/>
            <person name="Rosmana A."/>
            <person name="McMahon P."/>
            <person name="Junaid M."/>
            <person name="Guest D."/>
            <person name="Kheng T.Y."/>
            <person name="Meinhardt L.W."/>
            <person name="Bailey B.A."/>
        </authorList>
    </citation>
    <scope>NUCLEOTIDE SEQUENCE [LARGE SCALE GENOMIC DNA]</scope>
    <source>
        <strain evidence="8 9">CT2</strain>
    </source>
</reference>
<feature type="region of interest" description="Disordered" evidence="6">
    <location>
        <begin position="71"/>
        <end position="99"/>
    </location>
</feature>
<dbReference type="GO" id="GO:0005634">
    <property type="term" value="C:nucleus"/>
    <property type="evidence" value="ECO:0007669"/>
    <property type="project" value="UniProtKB-SubCell"/>
</dbReference>
<evidence type="ECO:0000256" key="1">
    <source>
        <dbReference type="ARBA" id="ARBA00004123"/>
    </source>
</evidence>
<keyword evidence="4" id="KW-0804">Transcription</keyword>
<keyword evidence="3" id="KW-0805">Transcription regulation</keyword>
<dbReference type="Pfam" id="PF00172">
    <property type="entry name" value="Zn_clus"/>
    <property type="match status" value="1"/>
</dbReference>
<dbReference type="SUPFAM" id="SSF57701">
    <property type="entry name" value="Zn2/Cys6 DNA-binding domain"/>
    <property type="match status" value="1"/>
</dbReference>
<proteinExistence type="predicted"/>
<evidence type="ECO:0000313" key="9">
    <source>
        <dbReference type="Proteomes" id="UP000383932"/>
    </source>
</evidence>
<dbReference type="OrthoDB" id="2309723at2759"/>
<feature type="domain" description="Zn(2)-C6 fungal-type" evidence="7">
    <location>
        <begin position="18"/>
        <end position="50"/>
    </location>
</feature>
<evidence type="ECO:0000259" key="7">
    <source>
        <dbReference type="PROSITE" id="PS50048"/>
    </source>
</evidence>
<dbReference type="GO" id="GO:0000981">
    <property type="term" value="F:DNA-binding transcription factor activity, RNA polymerase II-specific"/>
    <property type="evidence" value="ECO:0007669"/>
    <property type="project" value="InterPro"/>
</dbReference>
<evidence type="ECO:0000256" key="5">
    <source>
        <dbReference type="ARBA" id="ARBA00023242"/>
    </source>
</evidence>
<sequence>MPYSYAPASGPALHRGAACLECRRRKLKCDGVRPVCGCCQRGGRAQRCHFDPPEGRVFALQERIRELEDSIRAIESQPRRSRRSSPNSHVYSSTSPPTPEQVWLPSQLIALHQMPASVDWSSMGLDSPTLSYDGQSLPHSHISPASVIGAVVARPNILYDPSHSTGPFKQGRSGQDWLFNAPLGSLATVDTDPLTAFAHLARMPLTNSFDPATLSLLSSPLHDYLIASFMARRREYSFYVDEPRFLTSFALPPDHPSAVHPALRNAVYLLACRALNAQTPALAQYEPSFVDKVRQGIADALETAHQDNSGLFTGVILASTLLARYLLIMGRIREAYHQTASVARFAVSCGLHQLSSIDLRPQSPGSRAPPLLPPPTDYLSLGERIHAFWAIHGLDRTLVAVSGLPSAFGDDGSAHVDGCERITTLWPRPLGDYQSPERLVQMGHTSMPEYFSNISHNGMSNGRAAERSVHTIAAQATELHHRAHQLLHHAASETSTRLFALDRLALEFLRDLPPLDHFDDNDALHAGYNPCLVKAVALVYVAQIKLALAQQGRVAYGDQAVLEIATRVVDLLGRAHTAAGLDILVGICCAFTLGFLKRTARRGELIEQLERSLVLLRTSHVVLGHAAKPVASSVPQHVVSVAPAEKVDRTSSTDLGACLQLTTAHSSVRRLCKYKTSRTYFYLLHPPGVVTILGPGGAKRASSDGLRRAHPTKTSFRLLVHAE</sequence>
<dbReference type="InterPro" id="IPR036864">
    <property type="entry name" value="Zn2-C6_fun-type_DNA-bd_sf"/>
</dbReference>
<dbReference type="PROSITE" id="PS00463">
    <property type="entry name" value="ZN2_CY6_FUNGAL_1"/>
    <property type="match status" value="1"/>
</dbReference>
<dbReference type="Proteomes" id="UP000383932">
    <property type="component" value="Unassembled WGS sequence"/>
</dbReference>
<dbReference type="PANTHER" id="PTHR47338:SF29">
    <property type="entry name" value="ZN(2)-C6 FUNGAL-TYPE DOMAIN-CONTAINING PROTEIN"/>
    <property type="match status" value="1"/>
</dbReference>
<evidence type="ECO:0000256" key="6">
    <source>
        <dbReference type="SAM" id="MobiDB-lite"/>
    </source>
</evidence>
<keyword evidence="5" id="KW-0539">Nucleus</keyword>